<accession>A0ABR4D0B2</accession>
<evidence type="ECO:0000256" key="1">
    <source>
        <dbReference type="SAM" id="MobiDB-lite"/>
    </source>
</evidence>
<feature type="compositionally biased region" description="Basic residues" evidence="1">
    <location>
        <begin position="734"/>
        <end position="756"/>
    </location>
</feature>
<feature type="region of interest" description="Disordered" evidence="1">
    <location>
        <begin position="191"/>
        <end position="320"/>
    </location>
</feature>
<feature type="compositionally biased region" description="Polar residues" evidence="1">
    <location>
        <begin position="549"/>
        <end position="564"/>
    </location>
</feature>
<proteinExistence type="predicted"/>
<sequence length="885" mass="97976">MSDFESGNESDYLDQVDARRVADTKVSPDARYNHLIDEIRNAFEREPTGKIQSVSILNQHLTYHAEFELLALSALPLPPDPSRYLRNREGVKLRCCKKALQILLDCQINENIDCLHAAGSLLKIVPERPAPFYSNFYTMSSSPSGSQEMSHPNPSNTTLSNAHNLLEGTPSLMDPSNGIGGLAARTTNRRSTVGYDPTKTSYLPHLHGQTTSPLPYPSADSGLGDHLSSHHPPSFGAATQMNPSPAKRAFSSRYPNSNSMTWSEVESTPSPKRRGRRNGSIKRNMIDDTANEAYLASAERAGSGTETHVDNGAQSNPTGFRGQIAANHILEVDEQENVPEYSKYYLYLAEKNGMKLEQPLNGDGVPHEPHSSPYTPVTPFGILNVSTSTDMLAATTTPTRHSDRYQNTTQQMGASQSHRMYGGTDRSLPRMQQIEETQQRNPRQPIYLPRSKQKLANLYPETTIQPDSAVSHSTVNPFYSNLQASQYQPVPSYMPPNAPQNALLPQNSYDAFPKLELYKQLMEEKRLKDKPRSNTNSSIDSLAHASAHNQPTYTDPLQGQQPDNQHYPGVPFAGRPVLLGDVQPYLSVSGRSNTEPLFLDKVSSPPAPAPYATDQQQHNSFDPNSPPVYPQVSGESGSKLESRSKVHDQKSRILTDDASPEGCSHDSLYPEPPADCHSEGTTTTELLPNINQPYTGTPADYRPFDPSGFPDGPIRLPPIPSHLTDNPFDIYPRPKPKKKTPQWKIVKRSTPRKSRANKSPLISEEPIIPKPTLPKHVTPEPIFEGTIIPQPTTPPLAHTPQTVTPRPPIFNFSNPAGHLANQATLSNMMSGNYSEFFKSAEEEKKWKEDAVAQAMAEIGTPSKYQLKKEEAERKRLEKELKKGGK</sequence>
<organism evidence="2 3">
    <name type="scientific">Oculimacula yallundae</name>
    <dbReference type="NCBI Taxonomy" id="86028"/>
    <lineage>
        <taxon>Eukaryota</taxon>
        <taxon>Fungi</taxon>
        <taxon>Dikarya</taxon>
        <taxon>Ascomycota</taxon>
        <taxon>Pezizomycotina</taxon>
        <taxon>Leotiomycetes</taxon>
        <taxon>Helotiales</taxon>
        <taxon>Ploettnerulaceae</taxon>
        <taxon>Oculimacula</taxon>
    </lineage>
</organism>
<evidence type="ECO:0000313" key="2">
    <source>
        <dbReference type="EMBL" id="KAL2075583.1"/>
    </source>
</evidence>
<protein>
    <submittedName>
        <fullName evidence="2">Uncharacterized protein</fullName>
    </submittedName>
</protein>
<reference evidence="2 3" key="1">
    <citation type="journal article" date="2024" name="Commun. Biol.">
        <title>Comparative genomic analysis of thermophilic fungi reveals convergent evolutionary adaptations and gene losses.</title>
        <authorList>
            <person name="Steindorff A.S."/>
            <person name="Aguilar-Pontes M.V."/>
            <person name="Robinson A.J."/>
            <person name="Andreopoulos B."/>
            <person name="LaButti K."/>
            <person name="Kuo A."/>
            <person name="Mondo S."/>
            <person name="Riley R."/>
            <person name="Otillar R."/>
            <person name="Haridas S."/>
            <person name="Lipzen A."/>
            <person name="Grimwood J."/>
            <person name="Schmutz J."/>
            <person name="Clum A."/>
            <person name="Reid I.D."/>
            <person name="Moisan M.C."/>
            <person name="Butler G."/>
            <person name="Nguyen T.T.M."/>
            <person name="Dewar K."/>
            <person name="Conant G."/>
            <person name="Drula E."/>
            <person name="Henrissat B."/>
            <person name="Hansel C."/>
            <person name="Singer S."/>
            <person name="Hutchinson M.I."/>
            <person name="de Vries R.P."/>
            <person name="Natvig D.O."/>
            <person name="Powell A.J."/>
            <person name="Tsang A."/>
            <person name="Grigoriev I.V."/>
        </authorList>
    </citation>
    <scope>NUCLEOTIDE SEQUENCE [LARGE SCALE GENOMIC DNA]</scope>
    <source>
        <strain evidence="2 3">CBS 494.80</strain>
    </source>
</reference>
<dbReference type="Proteomes" id="UP001595075">
    <property type="component" value="Unassembled WGS sequence"/>
</dbReference>
<evidence type="ECO:0000313" key="3">
    <source>
        <dbReference type="Proteomes" id="UP001595075"/>
    </source>
</evidence>
<keyword evidence="3" id="KW-1185">Reference proteome</keyword>
<feature type="region of interest" description="Disordered" evidence="1">
    <location>
        <begin position="549"/>
        <end position="572"/>
    </location>
</feature>
<feature type="region of interest" description="Disordered" evidence="1">
    <location>
        <begin position="597"/>
        <end position="774"/>
    </location>
</feature>
<feature type="compositionally biased region" description="Basic residues" evidence="1">
    <location>
        <begin position="271"/>
        <end position="280"/>
    </location>
</feature>
<comment type="caution">
    <text evidence="2">The sequence shown here is derived from an EMBL/GenBank/DDBJ whole genome shotgun (WGS) entry which is preliminary data.</text>
</comment>
<feature type="compositionally biased region" description="Polar residues" evidence="1">
    <location>
        <begin position="253"/>
        <end position="270"/>
    </location>
</feature>
<feature type="compositionally biased region" description="Basic and acidic residues" evidence="1">
    <location>
        <begin position="638"/>
        <end position="655"/>
    </location>
</feature>
<dbReference type="EMBL" id="JAZHXI010000001">
    <property type="protein sequence ID" value="KAL2075583.1"/>
    <property type="molecule type" value="Genomic_DNA"/>
</dbReference>
<feature type="compositionally biased region" description="Polar residues" evidence="1">
    <location>
        <begin position="613"/>
        <end position="623"/>
    </location>
</feature>
<feature type="region of interest" description="Disordered" evidence="1">
    <location>
        <begin position="786"/>
        <end position="808"/>
    </location>
</feature>
<feature type="compositionally biased region" description="Polar residues" evidence="1">
    <location>
        <begin position="679"/>
        <end position="695"/>
    </location>
</feature>
<gene>
    <name evidence="2" type="ORF">VTL71DRAFT_526</name>
</gene>
<name>A0ABR4D0B2_9HELO</name>